<dbReference type="Proteomes" id="UP000231637">
    <property type="component" value="Chromosome"/>
</dbReference>
<organism evidence="4 5">
    <name type="scientific">Mariprofundus ferrinatatus</name>
    <dbReference type="NCBI Taxonomy" id="1921087"/>
    <lineage>
        <taxon>Bacteria</taxon>
        <taxon>Pseudomonadati</taxon>
        <taxon>Pseudomonadota</taxon>
        <taxon>Candidatius Mariprofundia</taxon>
        <taxon>Mariprofundales</taxon>
        <taxon>Mariprofundaceae</taxon>
        <taxon>Mariprofundus</taxon>
    </lineage>
</organism>
<dbReference type="PANTHER" id="PTHR44196">
    <property type="entry name" value="DEHYDROGENASE/REDUCTASE SDR FAMILY MEMBER 7B"/>
    <property type="match status" value="1"/>
</dbReference>
<evidence type="ECO:0000256" key="3">
    <source>
        <dbReference type="RuleBase" id="RU000363"/>
    </source>
</evidence>
<evidence type="ECO:0000313" key="5">
    <source>
        <dbReference type="Proteomes" id="UP000231637"/>
    </source>
</evidence>
<dbReference type="InterPro" id="IPR002347">
    <property type="entry name" value="SDR_fam"/>
</dbReference>
<dbReference type="RefSeq" id="WP_100265625.1">
    <property type="nucleotide sequence ID" value="NZ_CP018800.1"/>
</dbReference>
<dbReference type="PANTHER" id="PTHR44196:SF1">
    <property type="entry name" value="DEHYDROGENASE_REDUCTASE SDR FAMILY MEMBER 7B"/>
    <property type="match status" value="1"/>
</dbReference>
<name>A0A2K8LBF2_9PROT</name>
<dbReference type="PROSITE" id="PS00061">
    <property type="entry name" value="ADH_SHORT"/>
    <property type="match status" value="1"/>
</dbReference>
<evidence type="ECO:0000256" key="1">
    <source>
        <dbReference type="ARBA" id="ARBA00006484"/>
    </source>
</evidence>
<keyword evidence="2" id="KW-0560">Oxidoreductase</keyword>
<dbReference type="InterPro" id="IPR020904">
    <property type="entry name" value="Sc_DH/Rdtase_CS"/>
</dbReference>
<proteinExistence type="inferred from homology"/>
<dbReference type="OrthoDB" id="5291018at2"/>
<evidence type="ECO:0000256" key="2">
    <source>
        <dbReference type="ARBA" id="ARBA00023002"/>
    </source>
</evidence>
<reference evidence="4 5" key="1">
    <citation type="submission" date="2016-12" db="EMBL/GenBank/DDBJ databases">
        <title>Isolation and genomic insights into novel planktonic Zetaproteobacteria from stratified waters of the Chesapeake Bay.</title>
        <authorList>
            <person name="McAllister S.M."/>
            <person name="Kato S."/>
            <person name="Chan C.S."/>
            <person name="Chiu B.K."/>
            <person name="Field E.K."/>
        </authorList>
    </citation>
    <scope>NUCLEOTIDE SEQUENCE [LARGE SCALE GENOMIC DNA]</scope>
    <source>
        <strain evidence="4 5">CP-8</strain>
    </source>
</reference>
<accession>A0A2K8LBF2</accession>
<dbReference type="AlphaFoldDB" id="A0A2K8LBF2"/>
<dbReference type="NCBIfam" id="NF006565">
    <property type="entry name" value="PRK09072.1"/>
    <property type="match status" value="1"/>
</dbReference>
<dbReference type="InterPro" id="IPR036291">
    <property type="entry name" value="NAD(P)-bd_dom_sf"/>
</dbReference>
<dbReference type="GO" id="GO:0016020">
    <property type="term" value="C:membrane"/>
    <property type="evidence" value="ECO:0007669"/>
    <property type="project" value="TreeGrafter"/>
</dbReference>
<dbReference type="SUPFAM" id="SSF51735">
    <property type="entry name" value="NAD(P)-binding Rossmann-fold domains"/>
    <property type="match status" value="1"/>
</dbReference>
<dbReference type="EMBL" id="CP018800">
    <property type="protein sequence ID" value="ATX82254.1"/>
    <property type="molecule type" value="Genomic_DNA"/>
</dbReference>
<dbReference type="Gene3D" id="3.40.50.720">
    <property type="entry name" value="NAD(P)-binding Rossmann-like Domain"/>
    <property type="match status" value="1"/>
</dbReference>
<sequence>MNISGKRVVLTGAAGGMGRILTTELAKRGAKLALIDANGEALEAIANRIEGAHAVTGDLASVQGCKKAADQCSELLGGIDLLINLAGLNSFAAFEDERAEKIELMMHVNLLAPMWLTRAFLPAMLDQGSGRIVNVGSIFGSIGFAYFSTYSASKFGLRGFSEALRRELADSGVGVTYIAPRAVKTPMNSDAVMRMGEATGMNMDEPVEVVEKIIAAIENDRKDVYLGFPESLFVRINGLLPRIVDGSLAAKDRIARKFAKGEK</sequence>
<protein>
    <submittedName>
        <fullName evidence="4">Short-chain dehydrogenase</fullName>
    </submittedName>
</protein>
<dbReference type="KEGG" id="mfn:Ga0123462_1391"/>
<evidence type="ECO:0000313" key="4">
    <source>
        <dbReference type="EMBL" id="ATX82254.1"/>
    </source>
</evidence>
<dbReference type="Pfam" id="PF00106">
    <property type="entry name" value="adh_short"/>
    <property type="match status" value="1"/>
</dbReference>
<dbReference type="GO" id="GO:0016491">
    <property type="term" value="F:oxidoreductase activity"/>
    <property type="evidence" value="ECO:0007669"/>
    <property type="project" value="UniProtKB-KW"/>
</dbReference>
<comment type="similarity">
    <text evidence="1 3">Belongs to the short-chain dehydrogenases/reductases (SDR) family.</text>
</comment>
<gene>
    <name evidence="4" type="ORF">Ga0123462_1391</name>
</gene>
<keyword evidence="5" id="KW-1185">Reference proteome</keyword>
<dbReference type="PRINTS" id="PR00080">
    <property type="entry name" value="SDRFAMILY"/>
</dbReference>
<dbReference type="PRINTS" id="PR00081">
    <property type="entry name" value="GDHRDH"/>
</dbReference>